<gene>
    <name evidence="1" type="ORF">VroAM7_49700</name>
</gene>
<dbReference type="AlphaFoldDB" id="A0A510IFI7"/>
<evidence type="ECO:0000313" key="1">
    <source>
        <dbReference type="EMBL" id="BBL92317.1"/>
    </source>
</evidence>
<keyword evidence="1" id="KW-0614">Plasmid</keyword>
<protein>
    <submittedName>
        <fullName evidence="1">Uncharacterized protein</fullName>
    </submittedName>
</protein>
<proteinExistence type="predicted"/>
<dbReference type="Proteomes" id="UP000315115">
    <property type="component" value="Plasmid pAM7"/>
</dbReference>
<accession>A0A510IFI7</accession>
<name>A0A510IFI7_9VIBR</name>
<reference evidence="2" key="1">
    <citation type="submission" date="2019-07" db="EMBL/GenBank/DDBJ databases">
        <title>Complete Genome Sequences of Vibrion rotiferianus strain AM7.</title>
        <authorList>
            <person name="Miyazaki K."/>
            <person name="Wiseschart A."/>
            <person name="Pootanakit K."/>
            <person name="Ishimori K."/>
            <person name="Kitahara K."/>
        </authorList>
    </citation>
    <scope>NUCLEOTIDE SEQUENCE [LARGE SCALE GENOMIC DNA]</scope>
    <source>
        <strain evidence="2">AM7</strain>
        <plasmid evidence="2">pam7 dna</plasmid>
    </source>
</reference>
<dbReference type="RefSeq" id="WP_143694287.1">
    <property type="nucleotide sequence ID" value="NZ_AP019800.1"/>
</dbReference>
<sequence length="130" mass="15069">MNKENPLENRLINRSEPVKNAVCYLSRSDQPLSMEKITGLLSLTPNQKTVVRRAFMELSCKDSRVQFIPARQAHFYFTEHECPVRSKIDVAVKLLKEDLEELTYPSNAGDFADEINDLEVRLNKIFNIQR</sequence>
<evidence type="ECO:0000313" key="2">
    <source>
        <dbReference type="Proteomes" id="UP000315115"/>
    </source>
</evidence>
<organism evidence="1 2">
    <name type="scientific">Vibrio rotiferianus</name>
    <dbReference type="NCBI Taxonomy" id="190895"/>
    <lineage>
        <taxon>Bacteria</taxon>
        <taxon>Pseudomonadati</taxon>
        <taxon>Pseudomonadota</taxon>
        <taxon>Gammaproteobacteria</taxon>
        <taxon>Vibrionales</taxon>
        <taxon>Vibrionaceae</taxon>
        <taxon>Vibrio</taxon>
    </lineage>
</organism>
<geneLocation type="plasmid" evidence="2">
    <name>pam7 dna</name>
</geneLocation>
<dbReference type="EMBL" id="AP019800">
    <property type="protein sequence ID" value="BBL92317.1"/>
    <property type="molecule type" value="Genomic_DNA"/>
</dbReference>